<evidence type="ECO:0000313" key="2">
    <source>
        <dbReference type="Proteomes" id="UP000319818"/>
    </source>
</evidence>
<comment type="caution">
    <text evidence="1">The sequence shown here is derived from an EMBL/GenBank/DDBJ whole genome shotgun (WGS) entry which is preliminary data.</text>
</comment>
<evidence type="ECO:0000313" key="1">
    <source>
        <dbReference type="EMBL" id="TQM43897.1"/>
    </source>
</evidence>
<accession>A0A543GCS5</accession>
<reference evidence="1 2" key="1">
    <citation type="submission" date="2019-06" db="EMBL/GenBank/DDBJ databases">
        <title>Sequencing the genomes of 1000 actinobacteria strains.</title>
        <authorList>
            <person name="Klenk H.-P."/>
        </authorList>
    </citation>
    <scope>NUCLEOTIDE SEQUENCE [LARGE SCALE GENOMIC DNA]</scope>
    <source>
        <strain evidence="1 2">DSM 45511</strain>
    </source>
</reference>
<dbReference type="RefSeq" id="WP_142098089.1">
    <property type="nucleotide sequence ID" value="NZ_VFPH01000001.1"/>
</dbReference>
<dbReference type="EMBL" id="VFPH01000001">
    <property type="protein sequence ID" value="TQM43897.1"/>
    <property type="molecule type" value="Genomic_DNA"/>
</dbReference>
<proteinExistence type="predicted"/>
<keyword evidence="2" id="KW-1185">Reference proteome</keyword>
<name>A0A543GCS5_9PSEU</name>
<dbReference type="OrthoDB" id="3572396at2"/>
<protein>
    <submittedName>
        <fullName evidence="1">Uncharacterized protein</fullName>
    </submittedName>
</protein>
<sequence>MRSERLAPLSLRHRASLLYEGRRSAVLEEPVDAMRRAGLHPVTDPRSRHARSRIGDDIAVEVGFASSFRVFGALIDTLWTGKREGIRLPPAVIGYRFGRSGRFVAKTRSERAGVVAEALNADPDLRPLLARAELKDLHLAQGPQGRSVQLQPLAGTITALYFPPLPPYTVLIRPDEADAQLVLLTRLLTA</sequence>
<organism evidence="1 2">
    <name type="scientific">Pseudonocardia cypriaca</name>
    <dbReference type="NCBI Taxonomy" id="882449"/>
    <lineage>
        <taxon>Bacteria</taxon>
        <taxon>Bacillati</taxon>
        <taxon>Actinomycetota</taxon>
        <taxon>Actinomycetes</taxon>
        <taxon>Pseudonocardiales</taxon>
        <taxon>Pseudonocardiaceae</taxon>
        <taxon>Pseudonocardia</taxon>
    </lineage>
</organism>
<dbReference type="AlphaFoldDB" id="A0A543GCS5"/>
<dbReference type="Pfam" id="PF11354">
    <property type="entry name" value="DUF3156"/>
    <property type="match status" value="1"/>
</dbReference>
<dbReference type="InterPro" id="IPR021500">
    <property type="entry name" value="DUF3156"/>
</dbReference>
<gene>
    <name evidence="1" type="ORF">FB388_1252</name>
</gene>
<dbReference type="Proteomes" id="UP000319818">
    <property type="component" value="Unassembled WGS sequence"/>
</dbReference>